<feature type="signal peptide" evidence="2">
    <location>
        <begin position="1"/>
        <end position="30"/>
    </location>
</feature>
<evidence type="ECO:0000256" key="2">
    <source>
        <dbReference type="SAM" id="SignalP"/>
    </source>
</evidence>
<keyword evidence="2" id="KW-0732">Signal</keyword>
<evidence type="ECO:0000313" key="4">
    <source>
        <dbReference type="Proteomes" id="UP000474159"/>
    </source>
</evidence>
<dbReference type="PROSITE" id="PS51257">
    <property type="entry name" value="PROKAR_LIPOPROTEIN"/>
    <property type="match status" value="1"/>
</dbReference>
<evidence type="ECO:0000256" key="1">
    <source>
        <dbReference type="SAM" id="MobiDB-lite"/>
    </source>
</evidence>
<feature type="non-terminal residue" evidence="3">
    <location>
        <position position="249"/>
    </location>
</feature>
<organism evidence="3 4">
    <name type="scientific">Methylobacterium soli</name>
    <dbReference type="NCBI Taxonomy" id="553447"/>
    <lineage>
        <taxon>Bacteria</taxon>
        <taxon>Pseudomonadati</taxon>
        <taxon>Pseudomonadota</taxon>
        <taxon>Alphaproteobacteria</taxon>
        <taxon>Hyphomicrobiales</taxon>
        <taxon>Methylobacteriaceae</taxon>
        <taxon>Methylobacterium</taxon>
    </lineage>
</organism>
<sequence>MSCLRTPEHRRRLSVSFPILAACLALPAIASAESIGRDHVAYRSDDEAAEMGVQPVSVVTAADVSGSPGQAIPLTVAVSAKAGRSVASTYLLGLPKGARLSDTDHAVTAADEKAVIDVTNWDLPQLSVTLPPTQAGTYTLAVVAVSRPDNGEPMNFTRSTFVLDATAETRESTTALIRKPPEDAGARDAGRQPAAVPPQASTAPSAGEKAAPVAPIKPKVAAPAAEVFIPEAPANLRSEPQPPVAAPAT</sequence>
<feature type="compositionally biased region" description="Basic and acidic residues" evidence="1">
    <location>
        <begin position="179"/>
        <end position="190"/>
    </location>
</feature>
<keyword evidence="4" id="KW-1185">Reference proteome</keyword>
<name>A0A6L3SNY3_9HYPH</name>
<dbReference type="AlphaFoldDB" id="A0A6L3SNY3"/>
<gene>
    <name evidence="3" type="ORF">F6X53_30305</name>
</gene>
<proteinExistence type="predicted"/>
<feature type="region of interest" description="Disordered" evidence="1">
    <location>
        <begin position="169"/>
        <end position="214"/>
    </location>
</feature>
<accession>A0A6L3SNY3</accession>
<protein>
    <submittedName>
        <fullName evidence="3">Uncharacterized protein</fullName>
    </submittedName>
</protein>
<feature type="chain" id="PRO_5026919336" evidence="2">
    <location>
        <begin position="31"/>
        <end position="249"/>
    </location>
</feature>
<reference evidence="3 4" key="1">
    <citation type="submission" date="2019-09" db="EMBL/GenBank/DDBJ databases">
        <title>YIM 48816 draft genome.</title>
        <authorList>
            <person name="Jiang L."/>
        </authorList>
    </citation>
    <scope>NUCLEOTIDE SEQUENCE [LARGE SCALE GENOMIC DNA]</scope>
    <source>
        <strain evidence="3 4">YIM 48816</strain>
    </source>
</reference>
<evidence type="ECO:0000313" key="3">
    <source>
        <dbReference type="EMBL" id="KAB1070271.1"/>
    </source>
</evidence>
<comment type="caution">
    <text evidence="3">The sequence shown here is derived from an EMBL/GenBank/DDBJ whole genome shotgun (WGS) entry which is preliminary data.</text>
</comment>
<dbReference type="Proteomes" id="UP000474159">
    <property type="component" value="Unassembled WGS sequence"/>
</dbReference>
<dbReference type="EMBL" id="VZZK01000065">
    <property type="protein sequence ID" value="KAB1070271.1"/>
    <property type="molecule type" value="Genomic_DNA"/>
</dbReference>
<dbReference type="RefSeq" id="WP_425324712.1">
    <property type="nucleotide sequence ID" value="NZ_VZZK01000065.1"/>
</dbReference>